<gene>
    <name evidence="2" type="ordered locus">Arad_4808</name>
</gene>
<organism evidence="2 3">
    <name type="scientific">Rhizobium rhizogenes (strain K84 / ATCC BAA-868)</name>
    <name type="common">Agrobacterium radiobacter</name>
    <dbReference type="NCBI Taxonomy" id="311403"/>
    <lineage>
        <taxon>Bacteria</taxon>
        <taxon>Pseudomonadati</taxon>
        <taxon>Pseudomonadota</taxon>
        <taxon>Alphaproteobacteria</taxon>
        <taxon>Hyphomicrobiales</taxon>
        <taxon>Rhizobiaceae</taxon>
        <taxon>Rhizobium/Agrobacterium group</taxon>
        <taxon>Rhizobium</taxon>
    </lineage>
</organism>
<dbReference type="RefSeq" id="WP_012652931.1">
    <property type="nucleotide sequence ID" value="NC_011985.1"/>
</dbReference>
<dbReference type="KEGG" id="ara:Arad_4808"/>
<keyword evidence="1" id="KW-0472">Membrane</keyword>
<feature type="transmembrane region" description="Helical" evidence="1">
    <location>
        <begin position="335"/>
        <end position="356"/>
    </location>
</feature>
<dbReference type="AlphaFoldDB" id="B9JE83"/>
<accession>B9JE83</accession>
<evidence type="ECO:0000256" key="1">
    <source>
        <dbReference type="SAM" id="Phobius"/>
    </source>
</evidence>
<keyword evidence="1" id="KW-1133">Transmembrane helix</keyword>
<sequence>MIEPSDVNDSLLSKGDILELICTLFPRIADFRQRSLQDYAHAAFDILPYEGHCGARNHAMLLLRRCIVRSALRAGVSEDRAYAMAAEMAKAPVMQTGPHLHLLIEPDAYFTHLFSLLGLKAHLRSTYISYAVSTVKFVERGRKGPGWLKLDGDAVNVFGLSRSQMIPYSILARNGRYRFAMRNVDCSGAHGDTASRLQSVLPQESFPSAALAIKSANRCLWNQFFDPGFNFLQIDDEDVADLVAEHLKDGSSWLARRLLDGGDFVQNLIRHTEALSDGPWRGWFKNSTDLFWGNENGRLIPLRLAGSQLEARGAENFALRFSAADLIDALQARKIIPNLFLMFIVTAMLPGVRVLGGSRHSVYYPLMRYVLCQALEANGADSDLLSTIAADTKPGMWGHRVLLADTEPFSELESLRGGDISVVLEKYRALSLEAACGTLESFATDPMWVHLKDGMVNEGVSLKGPEWAFSQ</sequence>
<dbReference type="HOGENOM" id="CLU_583782_0_0_5"/>
<proteinExistence type="predicted"/>
<evidence type="ECO:0000313" key="3">
    <source>
        <dbReference type="Proteomes" id="UP000001600"/>
    </source>
</evidence>
<dbReference type="eggNOG" id="ENOG5032ZC0">
    <property type="taxonomic scope" value="Bacteria"/>
</dbReference>
<dbReference type="STRING" id="311403.Arad_4808"/>
<reference evidence="2 3" key="1">
    <citation type="journal article" date="2009" name="J. Bacteriol.">
        <title>Genome sequences of three Agrobacterium biovars help elucidate the evolution of multichromosome genomes in bacteria.</title>
        <authorList>
            <person name="Slater S.C."/>
            <person name="Goldman B.S."/>
            <person name="Goodner B."/>
            <person name="Setubal J.C."/>
            <person name="Farrand S.K."/>
            <person name="Nester E.W."/>
            <person name="Burr T.J."/>
            <person name="Banta L."/>
            <person name="Dickerman A.W."/>
            <person name="Paulsen I."/>
            <person name="Otten L."/>
            <person name="Suen G."/>
            <person name="Welch R."/>
            <person name="Almeida N.F."/>
            <person name="Arnold F."/>
            <person name="Burton O.T."/>
            <person name="Du Z."/>
            <person name="Ewing A."/>
            <person name="Godsy E."/>
            <person name="Heisel S."/>
            <person name="Houmiel K.L."/>
            <person name="Jhaveri J."/>
            <person name="Lu J."/>
            <person name="Miller N.M."/>
            <person name="Norton S."/>
            <person name="Chen Q."/>
            <person name="Phoolcharoen W."/>
            <person name="Ohlin V."/>
            <person name="Ondrusek D."/>
            <person name="Pride N."/>
            <person name="Stricklin S.L."/>
            <person name="Sun J."/>
            <person name="Wheeler C."/>
            <person name="Wilson L."/>
            <person name="Zhu H."/>
            <person name="Wood D.W."/>
        </authorList>
    </citation>
    <scope>NUCLEOTIDE SEQUENCE [LARGE SCALE GENOMIC DNA]</scope>
    <source>
        <strain evidence="3">K84 / ATCC BAA-868</strain>
    </source>
</reference>
<dbReference type="EMBL" id="CP000628">
    <property type="protein sequence ID" value="ACM28428.1"/>
    <property type="molecule type" value="Genomic_DNA"/>
</dbReference>
<name>B9JE83_RHIR8</name>
<evidence type="ECO:0000313" key="2">
    <source>
        <dbReference type="EMBL" id="ACM28428.1"/>
    </source>
</evidence>
<protein>
    <submittedName>
        <fullName evidence="2">Uncharacterized protein</fullName>
    </submittedName>
</protein>
<dbReference type="Proteomes" id="UP000001600">
    <property type="component" value="Chromosome 1"/>
</dbReference>
<keyword evidence="1" id="KW-0812">Transmembrane</keyword>